<organism evidence="1 2">
    <name type="scientific">Levilactobacillus angrenensis</name>
    <dbReference type="NCBI Taxonomy" id="2486020"/>
    <lineage>
        <taxon>Bacteria</taxon>
        <taxon>Bacillati</taxon>
        <taxon>Bacillota</taxon>
        <taxon>Bacilli</taxon>
        <taxon>Lactobacillales</taxon>
        <taxon>Lactobacillaceae</taxon>
        <taxon>Levilactobacillus</taxon>
    </lineage>
</organism>
<proteinExistence type="predicted"/>
<dbReference type="EMBL" id="JBHSSO010000009">
    <property type="protein sequence ID" value="MFC6289168.1"/>
    <property type="molecule type" value="Genomic_DNA"/>
</dbReference>
<evidence type="ECO:0000313" key="1">
    <source>
        <dbReference type="EMBL" id="MFC6289168.1"/>
    </source>
</evidence>
<keyword evidence="2" id="KW-1185">Reference proteome</keyword>
<reference evidence="2" key="1">
    <citation type="journal article" date="2019" name="Int. J. Syst. Evol. Microbiol.">
        <title>The Global Catalogue of Microorganisms (GCM) 10K type strain sequencing project: providing services to taxonomists for standard genome sequencing and annotation.</title>
        <authorList>
            <consortium name="The Broad Institute Genomics Platform"/>
            <consortium name="The Broad Institute Genome Sequencing Center for Infectious Disease"/>
            <person name="Wu L."/>
            <person name="Ma J."/>
        </authorList>
    </citation>
    <scope>NUCLEOTIDE SEQUENCE [LARGE SCALE GENOMIC DNA]</scope>
    <source>
        <strain evidence="2">CCM 8893</strain>
    </source>
</reference>
<gene>
    <name evidence="1" type="ORF">ACFP1M_03015</name>
</gene>
<name>A0ABW1U7D2_9LACO</name>
<protein>
    <submittedName>
        <fullName evidence="1">Uncharacterized protein</fullName>
    </submittedName>
</protein>
<dbReference type="Proteomes" id="UP001596258">
    <property type="component" value="Unassembled WGS sequence"/>
</dbReference>
<evidence type="ECO:0000313" key="2">
    <source>
        <dbReference type="Proteomes" id="UP001596258"/>
    </source>
</evidence>
<accession>A0ABW1U7D2</accession>
<comment type="caution">
    <text evidence="1">The sequence shown here is derived from an EMBL/GenBank/DDBJ whole genome shotgun (WGS) entry which is preliminary data.</text>
</comment>
<sequence>MKTDEGTASLDPKTAADIHRTILQVPDLTVIEVDHNISSEILPLYSSHYVLEDGGLFVK</sequence>
<dbReference type="RefSeq" id="WP_125575226.1">
    <property type="nucleotide sequence ID" value="NZ_JBHSSO010000009.1"/>
</dbReference>
<dbReference type="Gene3D" id="3.40.50.300">
    <property type="entry name" value="P-loop containing nucleotide triphosphate hydrolases"/>
    <property type="match status" value="1"/>
</dbReference>
<dbReference type="InterPro" id="IPR027417">
    <property type="entry name" value="P-loop_NTPase"/>
</dbReference>